<evidence type="ECO:0000256" key="6">
    <source>
        <dbReference type="SAM" id="Phobius"/>
    </source>
</evidence>
<evidence type="ECO:0000313" key="9">
    <source>
        <dbReference type="Proteomes" id="UP000051295"/>
    </source>
</evidence>
<dbReference type="GO" id="GO:0005886">
    <property type="term" value="C:plasma membrane"/>
    <property type="evidence" value="ECO:0007669"/>
    <property type="project" value="UniProtKB-SubCell"/>
</dbReference>
<evidence type="ECO:0000259" key="7">
    <source>
        <dbReference type="Pfam" id="PF13396"/>
    </source>
</evidence>
<comment type="subcellular location">
    <subcellularLocation>
        <location evidence="1">Cell membrane</location>
        <topology evidence="1">Multi-pass membrane protein</topology>
    </subcellularLocation>
</comment>
<feature type="transmembrane region" description="Helical" evidence="6">
    <location>
        <begin position="6"/>
        <end position="25"/>
    </location>
</feature>
<dbReference type="InterPro" id="IPR027379">
    <property type="entry name" value="CLS_N"/>
</dbReference>
<keyword evidence="4 6" id="KW-1133">Transmembrane helix</keyword>
<dbReference type="Proteomes" id="UP000051295">
    <property type="component" value="Unassembled WGS sequence"/>
</dbReference>
<accession>A0A0T5NUZ3</accession>
<dbReference type="STRING" id="1641875.XM53_09225"/>
<evidence type="ECO:0000256" key="2">
    <source>
        <dbReference type="ARBA" id="ARBA00022475"/>
    </source>
</evidence>
<feature type="transmembrane region" description="Helical" evidence="6">
    <location>
        <begin position="34"/>
        <end position="54"/>
    </location>
</feature>
<dbReference type="PATRIC" id="fig|1641875.4.peg.4256"/>
<reference evidence="8 9" key="1">
    <citation type="submission" date="2015-04" db="EMBL/GenBank/DDBJ databases">
        <title>The draft genome sequence of Roseovarius sp.R12b.</title>
        <authorList>
            <person name="Li G."/>
            <person name="Lai Q."/>
            <person name="Shao Z."/>
            <person name="Yan P."/>
        </authorList>
    </citation>
    <scope>NUCLEOTIDE SEQUENCE [LARGE SCALE GENOMIC DNA]</scope>
    <source>
        <strain evidence="8 9">R12B</strain>
    </source>
</reference>
<dbReference type="Pfam" id="PF13396">
    <property type="entry name" value="PLDc_N"/>
    <property type="match status" value="1"/>
</dbReference>
<proteinExistence type="predicted"/>
<keyword evidence="9" id="KW-1185">Reference proteome</keyword>
<dbReference type="EMBL" id="LAXJ01000008">
    <property type="protein sequence ID" value="KRS12757.1"/>
    <property type="molecule type" value="Genomic_DNA"/>
</dbReference>
<protein>
    <recommendedName>
        <fullName evidence="7">Cardiolipin synthase N-terminal domain-containing protein</fullName>
    </recommendedName>
</protein>
<dbReference type="AlphaFoldDB" id="A0A0T5NUZ3"/>
<keyword evidence="5 6" id="KW-0472">Membrane</keyword>
<evidence type="ECO:0000256" key="5">
    <source>
        <dbReference type="ARBA" id="ARBA00023136"/>
    </source>
</evidence>
<comment type="caution">
    <text evidence="8">The sequence shown here is derived from an EMBL/GenBank/DDBJ whole genome shotgun (WGS) entry which is preliminary data.</text>
</comment>
<keyword evidence="2" id="KW-1003">Cell membrane</keyword>
<evidence type="ECO:0000256" key="1">
    <source>
        <dbReference type="ARBA" id="ARBA00004651"/>
    </source>
</evidence>
<gene>
    <name evidence="8" type="ORF">XM53_09225</name>
</gene>
<evidence type="ECO:0000313" key="8">
    <source>
        <dbReference type="EMBL" id="KRS12757.1"/>
    </source>
</evidence>
<name>A0A0T5NUZ3_9RHOB</name>
<organism evidence="8 9">
    <name type="scientific">Roseovarius atlanticus</name>
    <dbReference type="NCBI Taxonomy" id="1641875"/>
    <lineage>
        <taxon>Bacteria</taxon>
        <taxon>Pseudomonadati</taxon>
        <taxon>Pseudomonadota</taxon>
        <taxon>Alphaproteobacteria</taxon>
        <taxon>Rhodobacterales</taxon>
        <taxon>Roseobacteraceae</taxon>
        <taxon>Roseovarius</taxon>
    </lineage>
</organism>
<keyword evidence="3 6" id="KW-0812">Transmembrane</keyword>
<sequence length="64" mass="6723">MLEVGGLGGLIVLVLDIWALVNIIGSSASTGKKVLWSLLVIILPIIGFIIWLIAGPRSATARNV</sequence>
<evidence type="ECO:0000256" key="3">
    <source>
        <dbReference type="ARBA" id="ARBA00022692"/>
    </source>
</evidence>
<feature type="domain" description="Cardiolipin synthase N-terminal" evidence="7">
    <location>
        <begin position="14"/>
        <end position="56"/>
    </location>
</feature>
<dbReference type="RefSeq" id="WP_057792579.1">
    <property type="nucleotide sequence ID" value="NZ_LAXJ01000008.1"/>
</dbReference>
<evidence type="ECO:0000256" key="4">
    <source>
        <dbReference type="ARBA" id="ARBA00022989"/>
    </source>
</evidence>